<reference evidence="1 2" key="1">
    <citation type="journal article" date="2016" name="Int. J. Syst. Evol. Microbiol.">
        <title>Acidipila dinghuensis sp. nov., an acidobacterium isolated from forest soil.</title>
        <authorList>
            <person name="Jiang Y.W."/>
            <person name="Wang J."/>
            <person name="Chen M.H."/>
            <person name="Lv Y.Y."/>
            <person name="Qiu L.H."/>
        </authorList>
    </citation>
    <scope>NUCLEOTIDE SEQUENCE [LARGE SCALE GENOMIC DNA]</scope>
    <source>
        <strain evidence="1 2">DHOF10</strain>
    </source>
</reference>
<dbReference type="EMBL" id="SDMK01000005">
    <property type="protein sequence ID" value="RXS93282.1"/>
    <property type="molecule type" value="Genomic_DNA"/>
</dbReference>
<dbReference type="InterPro" id="IPR011990">
    <property type="entry name" value="TPR-like_helical_dom_sf"/>
</dbReference>
<organism evidence="1 2">
    <name type="scientific">Silvibacterium dinghuense</name>
    <dbReference type="NCBI Taxonomy" id="1560006"/>
    <lineage>
        <taxon>Bacteria</taxon>
        <taxon>Pseudomonadati</taxon>
        <taxon>Acidobacteriota</taxon>
        <taxon>Terriglobia</taxon>
        <taxon>Terriglobales</taxon>
        <taxon>Acidobacteriaceae</taxon>
        <taxon>Silvibacterium</taxon>
    </lineage>
</organism>
<evidence type="ECO:0000313" key="1">
    <source>
        <dbReference type="EMBL" id="RXS93282.1"/>
    </source>
</evidence>
<dbReference type="SUPFAM" id="SSF48452">
    <property type="entry name" value="TPR-like"/>
    <property type="match status" value="1"/>
</dbReference>
<name>A0A4Q1S8H4_9BACT</name>
<evidence type="ECO:0000313" key="2">
    <source>
        <dbReference type="Proteomes" id="UP000290253"/>
    </source>
</evidence>
<dbReference type="Gene3D" id="1.25.40.10">
    <property type="entry name" value="Tetratricopeptide repeat domain"/>
    <property type="match status" value="1"/>
</dbReference>
<sequence>MLLAMGQPQAALGEYRVSLRLSPNRFNGLAHAADAAEKSGDHQDAGQYYAALVQSAGQASSARPELAEARRYLEHSSVAAK</sequence>
<accession>A0A4Q1S8H4</accession>
<gene>
    <name evidence="1" type="ORF">ESZ00_18135</name>
</gene>
<dbReference type="AlphaFoldDB" id="A0A4Q1S8H4"/>
<dbReference type="OrthoDB" id="9948253at2"/>
<dbReference type="RefSeq" id="WP_129209824.1">
    <property type="nucleotide sequence ID" value="NZ_BMGU01000002.1"/>
</dbReference>
<comment type="caution">
    <text evidence="1">The sequence shown here is derived from an EMBL/GenBank/DDBJ whole genome shotgun (WGS) entry which is preliminary data.</text>
</comment>
<proteinExistence type="predicted"/>
<protein>
    <submittedName>
        <fullName evidence="1">Uncharacterized protein</fullName>
    </submittedName>
</protein>
<dbReference type="Proteomes" id="UP000290253">
    <property type="component" value="Unassembled WGS sequence"/>
</dbReference>
<keyword evidence="2" id="KW-1185">Reference proteome</keyword>